<dbReference type="Proteomes" id="UP000295662">
    <property type="component" value="Unassembled WGS sequence"/>
</dbReference>
<dbReference type="EMBL" id="SOCA01000004">
    <property type="protein sequence ID" value="TDU70735.1"/>
    <property type="molecule type" value="Genomic_DNA"/>
</dbReference>
<sequence>MKNPTAERLWDFLCINIPFLGKDVEMSPFCSLQGGEFVGGKVYSVRVLHAKL</sequence>
<protein>
    <submittedName>
        <fullName evidence="1">Uncharacterized protein</fullName>
    </submittedName>
</protein>
<dbReference type="AlphaFoldDB" id="A0A4R7S0P4"/>
<organism evidence="1 2">
    <name type="scientific">Prosthecobacter fusiformis</name>
    <dbReference type="NCBI Taxonomy" id="48464"/>
    <lineage>
        <taxon>Bacteria</taxon>
        <taxon>Pseudomonadati</taxon>
        <taxon>Verrucomicrobiota</taxon>
        <taxon>Verrucomicrobiia</taxon>
        <taxon>Verrucomicrobiales</taxon>
        <taxon>Verrucomicrobiaceae</taxon>
        <taxon>Prosthecobacter</taxon>
    </lineage>
</organism>
<comment type="caution">
    <text evidence="1">The sequence shown here is derived from an EMBL/GenBank/DDBJ whole genome shotgun (WGS) entry which is preliminary data.</text>
</comment>
<reference evidence="1 2" key="1">
    <citation type="submission" date="2019-03" db="EMBL/GenBank/DDBJ databases">
        <title>Genomic Encyclopedia of Archaeal and Bacterial Type Strains, Phase II (KMG-II): from individual species to whole genera.</title>
        <authorList>
            <person name="Goeker M."/>
        </authorList>
    </citation>
    <scope>NUCLEOTIDE SEQUENCE [LARGE SCALE GENOMIC DNA]</scope>
    <source>
        <strain evidence="1 2">ATCC 25309</strain>
    </source>
</reference>
<keyword evidence="2" id="KW-1185">Reference proteome</keyword>
<proteinExistence type="predicted"/>
<evidence type="ECO:0000313" key="2">
    <source>
        <dbReference type="Proteomes" id="UP000295662"/>
    </source>
</evidence>
<evidence type="ECO:0000313" key="1">
    <source>
        <dbReference type="EMBL" id="TDU70735.1"/>
    </source>
</evidence>
<accession>A0A4R7S0P4</accession>
<gene>
    <name evidence="1" type="ORF">EI77_02783</name>
</gene>
<name>A0A4R7S0P4_9BACT</name>